<dbReference type="InterPro" id="IPR052024">
    <property type="entry name" value="Methanogen_methyltrans"/>
</dbReference>
<dbReference type="AlphaFoldDB" id="X0VFD0"/>
<feature type="non-terminal residue" evidence="2">
    <location>
        <position position="1"/>
    </location>
</feature>
<name>X0VFD0_9ZZZZ</name>
<dbReference type="EMBL" id="BARS01012466">
    <property type="protein sequence ID" value="GAF99265.1"/>
    <property type="molecule type" value="Genomic_DNA"/>
</dbReference>
<gene>
    <name evidence="2" type="ORF">S01H1_22187</name>
</gene>
<dbReference type="PANTHER" id="PTHR47099:SF1">
    <property type="entry name" value="METHYLCOBAMIDE:COM METHYLTRANSFERASE MTBA"/>
    <property type="match status" value="1"/>
</dbReference>
<dbReference type="PANTHER" id="PTHR47099">
    <property type="entry name" value="METHYLCOBAMIDE:COM METHYLTRANSFERASE MTBA"/>
    <property type="match status" value="1"/>
</dbReference>
<dbReference type="InterPro" id="IPR038071">
    <property type="entry name" value="UROD/MetE-like_sf"/>
</dbReference>
<proteinExistence type="predicted"/>
<dbReference type="InterPro" id="IPR000257">
    <property type="entry name" value="Uroporphyrinogen_deCOase"/>
</dbReference>
<comment type="caution">
    <text evidence="2">The sequence shown here is derived from an EMBL/GenBank/DDBJ whole genome shotgun (WGS) entry which is preliminary data.</text>
</comment>
<dbReference type="GO" id="GO:0006779">
    <property type="term" value="P:porphyrin-containing compound biosynthetic process"/>
    <property type="evidence" value="ECO:0007669"/>
    <property type="project" value="InterPro"/>
</dbReference>
<feature type="domain" description="Uroporphyrinogen decarboxylase (URO-D)" evidence="1">
    <location>
        <begin position="8"/>
        <end position="141"/>
    </location>
</feature>
<accession>X0VFD0</accession>
<sequence length="142" mass="15666">TIAVLEPLAVILSSKKYKEFSLSPFKKLVSKLNNRPLILHICGNTSHLIKLMLDSGAMGLSLDSVMNFKKLKKIIPKEIVLIGNLDPVKIFLQSTPDEVVEATRSLKDNMKDADNFILSSGCDIPLNTPLENIEAFMKAARG</sequence>
<dbReference type="SUPFAM" id="SSF51726">
    <property type="entry name" value="UROD/MetE-like"/>
    <property type="match status" value="1"/>
</dbReference>
<dbReference type="Pfam" id="PF01208">
    <property type="entry name" value="URO-D"/>
    <property type="match status" value="1"/>
</dbReference>
<dbReference type="GO" id="GO:0004853">
    <property type="term" value="F:uroporphyrinogen decarboxylase activity"/>
    <property type="evidence" value="ECO:0007669"/>
    <property type="project" value="InterPro"/>
</dbReference>
<organism evidence="2">
    <name type="scientific">marine sediment metagenome</name>
    <dbReference type="NCBI Taxonomy" id="412755"/>
    <lineage>
        <taxon>unclassified sequences</taxon>
        <taxon>metagenomes</taxon>
        <taxon>ecological metagenomes</taxon>
    </lineage>
</organism>
<reference evidence="2" key="1">
    <citation type="journal article" date="2014" name="Front. Microbiol.">
        <title>High frequency of phylogenetically diverse reductive dehalogenase-homologous genes in deep subseafloor sedimentary metagenomes.</title>
        <authorList>
            <person name="Kawai M."/>
            <person name="Futagami T."/>
            <person name="Toyoda A."/>
            <person name="Takaki Y."/>
            <person name="Nishi S."/>
            <person name="Hori S."/>
            <person name="Arai W."/>
            <person name="Tsubouchi T."/>
            <person name="Morono Y."/>
            <person name="Uchiyama I."/>
            <person name="Ito T."/>
            <person name="Fujiyama A."/>
            <person name="Inagaki F."/>
            <person name="Takami H."/>
        </authorList>
    </citation>
    <scope>NUCLEOTIDE SEQUENCE</scope>
    <source>
        <strain evidence="2">Expedition CK06-06</strain>
    </source>
</reference>
<protein>
    <recommendedName>
        <fullName evidence="1">Uroporphyrinogen decarboxylase (URO-D) domain-containing protein</fullName>
    </recommendedName>
</protein>
<dbReference type="Gene3D" id="3.20.20.210">
    <property type="match status" value="1"/>
</dbReference>
<evidence type="ECO:0000313" key="2">
    <source>
        <dbReference type="EMBL" id="GAF99265.1"/>
    </source>
</evidence>
<evidence type="ECO:0000259" key="1">
    <source>
        <dbReference type="Pfam" id="PF01208"/>
    </source>
</evidence>